<comment type="caution">
    <text evidence="4">The sequence shown here is derived from an EMBL/GenBank/DDBJ whole genome shotgun (WGS) entry which is preliminary data.</text>
</comment>
<keyword evidence="3" id="KW-0732">Signal</keyword>
<feature type="transmembrane region" description="Helical" evidence="2">
    <location>
        <begin position="883"/>
        <end position="909"/>
    </location>
</feature>
<dbReference type="RefSeq" id="WP_153383160.1">
    <property type="nucleotide sequence ID" value="NZ_VDFM01000006.1"/>
</dbReference>
<feature type="transmembrane region" description="Helical" evidence="2">
    <location>
        <begin position="1065"/>
        <end position="1090"/>
    </location>
</feature>
<dbReference type="AlphaFoldDB" id="A0A5P0ZI36"/>
<evidence type="ECO:0000256" key="3">
    <source>
        <dbReference type="SAM" id="SignalP"/>
    </source>
</evidence>
<feature type="compositionally biased region" description="Low complexity" evidence="1">
    <location>
        <begin position="278"/>
        <end position="314"/>
    </location>
</feature>
<feature type="transmembrane region" description="Helical" evidence="2">
    <location>
        <begin position="762"/>
        <end position="787"/>
    </location>
</feature>
<feature type="compositionally biased region" description="Low complexity" evidence="1">
    <location>
        <begin position="612"/>
        <end position="623"/>
    </location>
</feature>
<organism evidence="4 5">
    <name type="scientific">Companilactobacillus mishanensis</name>
    <dbReference type="NCBI Taxonomy" id="2486008"/>
    <lineage>
        <taxon>Bacteria</taxon>
        <taxon>Bacillati</taxon>
        <taxon>Bacillota</taxon>
        <taxon>Bacilli</taxon>
        <taxon>Lactobacillales</taxon>
        <taxon>Lactobacillaceae</taxon>
        <taxon>Companilactobacillus</taxon>
    </lineage>
</organism>
<evidence type="ECO:0000313" key="5">
    <source>
        <dbReference type="Proteomes" id="UP000380386"/>
    </source>
</evidence>
<name>A0A5P0ZI36_9LACO</name>
<dbReference type="CDD" id="cd06174">
    <property type="entry name" value="MFS"/>
    <property type="match status" value="1"/>
</dbReference>
<keyword evidence="2" id="KW-1133">Transmembrane helix</keyword>
<feature type="region of interest" description="Disordered" evidence="1">
    <location>
        <begin position="598"/>
        <end position="624"/>
    </location>
</feature>
<feature type="chain" id="PRO_5024303310" evidence="3">
    <location>
        <begin position="32"/>
        <end position="1182"/>
    </location>
</feature>
<dbReference type="EMBL" id="VDFM01000006">
    <property type="protein sequence ID" value="MQS52655.1"/>
    <property type="molecule type" value="Genomic_DNA"/>
</dbReference>
<accession>A0A5P0ZI36</accession>
<feature type="region of interest" description="Disordered" evidence="1">
    <location>
        <begin position="278"/>
        <end position="365"/>
    </location>
</feature>
<feature type="region of interest" description="Disordered" evidence="1">
    <location>
        <begin position="178"/>
        <end position="243"/>
    </location>
</feature>
<keyword evidence="2" id="KW-0812">Transmembrane</keyword>
<proteinExistence type="predicted"/>
<feature type="transmembrane region" description="Helical" evidence="2">
    <location>
        <begin position="1038"/>
        <end position="1059"/>
    </location>
</feature>
<evidence type="ECO:0000256" key="1">
    <source>
        <dbReference type="SAM" id="MobiDB-lite"/>
    </source>
</evidence>
<feature type="transmembrane region" description="Helical" evidence="2">
    <location>
        <begin position="1012"/>
        <end position="1031"/>
    </location>
</feature>
<feature type="compositionally biased region" description="Low complexity" evidence="1">
    <location>
        <begin position="345"/>
        <end position="357"/>
    </location>
</feature>
<keyword evidence="2" id="KW-0472">Membrane</keyword>
<feature type="transmembrane region" description="Helical" evidence="2">
    <location>
        <begin position="850"/>
        <end position="877"/>
    </location>
</feature>
<dbReference type="OrthoDB" id="2256561at2"/>
<protein>
    <submittedName>
        <fullName evidence="4">Uncharacterized protein</fullName>
    </submittedName>
</protein>
<feature type="compositionally biased region" description="Low complexity" evidence="1">
    <location>
        <begin position="183"/>
        <end position="241"/>
    </location>
</feature>
<feature type="transmembrane region" description="Helical" evidence="2">
    <location>
        <begin position="822"/>
        <end position="843"/>
    </location>
</feature>
<feature type="transmembrane region" description="Helical" evidence="2">
    <location>
        <begin position="944"/>
        <end position="969"/>
    </location>
</feature>
<feature type="transmembrane region" description="Helical" evidence="2">
    <location>
        <begin position="976"/>
        <end position="1006"/>
    </location>
</feature>
<feature type="compositionally biased region" description="Polar residues" evidence="1">
    <location>
        <begin position="315"/>
        <end position="329"/>
    </location>
</feature>
<feature type="signal peptide" evidence="3">
    <location>
        <begin position="1"/>
        <end position="31"/>
    </location>
</feature>
<feature type="transmembrane region" description="Helical" evidence="2">
    <location>
        <begin position="1097"/>
        <end position="1119"/>
    </location>
</feature>
<evidence type="ECO:0000256" key="2">
    <source>
        <dbReference type="SAM" id="Phobius"/>
    </source>
</evidence>
<reference evidence="4 5" key="1">
    <citation type="journal article" date="2019" name="Syst. Appl. Microbiol.">
        <title>Polyphasic characterization of two novel Lactobacillus spp. isolated from blown salami packages: Description of Lactobacillus halodurans sp. nov. and Lactobacillus salsicarnum sp. nov.</title>
        <authorList>
            <person name="Schuster J.A."/>
            <person name="Klingl A."/>
            <person name="Vogel R.F."/>
            <person name="Ehrmann M.A."/>
        </authorList>
    </citation>
    <scope>NUCLEOTIDE SEQUENCE [LARGE SCALE GENOMIC DNA]</scope>
    <source>
        <strain evidence="4 5">TMW 1.2118</strain>
    </source>
</reference>
<sequence length="1182" mass="123844">MSLFKKAAVYLSVAALAAPVIASGSVGIASAATTAANNVKTTETAKPNSNLKVPLRDANNIFKMDLQKQKNGYVLVTDIAASGNNVIQKGEQLVINLDKTNVDLANSAVVNQDGVIPYTTKKDVNKGTVTITFTRNVDSGNYQTAVGIATKNLYTKSNVKATFEGAAINVANNGITSKWYPATSTNSNSSTTSKQSYTTQNSSSQTSTTQSVATKATTQSSTSYTTTTGSTTSQAAQSQNGYTPTYDEAEKAVMGRTTINITGSLATPLNTETSANVATNATTDNTSTAATTTGDTSSGASGTAATAPKATQATNDSTASGSVATATNSDQATQTAAKDADVSQAATTTTGDTASTTNNPVASTATADGSTAVQAGANANNVVQTPNGVASDPEKTLQDVLKDQADNPQGDKTTYESNKTFETTKNDIIAKAPNANAEEQAELVKGTPWIWHYISNAPSQDQVFNFATLLSTGRTAYTTINGVGNASSSSFLEQQMPQLLKVFGENVTADAFDKAMDIDVLLDSQVYQDYLAGKYSKSTEKLDANDAWKNMRDRITITKVDSGVNTDGATTLDKTYYSAKVTLDDLASQALVKKHSDGSLDKDVDSQANVASTSDSQQSNSGSALFSTIQRDINDKMANASIDDKAQVLGSIPDVLNRVSNATSSAEVTGGNFSFVKPTTDGNSYLINIDTSAVTGSSNKYLANMPQIFKSFGDSLRAGDFDKAISTQLMENSQIYQDYKDGKYVPDVLKTTTTQKNDKSDLLGAIILAIIGIPVLGILMPIAAVVLAPLWIPIALLTFTVVFALTALPILALTLAIVAAPIILPIAAIIAIGAGLLSLIPILNLITIPVALIAVVVTIISAVNILLWLPLVIITGLVVLTGIIVPIVMFAVLIGIQVIAGIIGFALAILPLLIPILAGIGLIIAMIFSGLGLLAFILSPLLAFVLPLVLWVIAAAVLTVLFAALPWIIGGFLGTLVGIVLIILAWYPIFNLIALIGGVLLFLALVVLMPQFLILGFLFWFIAFGFMALILTPLAVPVLYIAILVGAAMMLLFIPGLLIALSWPFWMSLVLLISVPIITVLVIAGLIPIVGWVMGPVAGIGILIQAGFLIASIAVPIMIGLAMMTTGIIGFDIAMAAAAVLELLKDKTVTKIEDVDIDTSWRLRIHPVGFWSKNDPLGLALI</sequence>
<evidence type="ECO:0000313" key="4">
    <source>
        <dbReference type="EMBL" id="MQS52655.1"/>
    </source>
</evidence>
<dbReference type="Proteomes" id="UP000380386">
    <property type="component" value="Unassembled WGS sequence"/>
</dbReference>
<gene>
    <name evidence="4" type="ORF">FHL02_06435</name>
</gene>
<feature type="transmembrane region" description="Helical" evidence="2">
    <location>
        <begin position="794"/>
        <end position="816"/>
    </location>
</feature>